<evidence type="ECO:0000313" key="4">
    <source>
        <dbReference type="EMBL" id="PVH30045.1"/>
    </source>
</evidence>
<dbReference type="EMBL" id="QDKM01000001">
    <property type="protein sequence ID" value="PVH30045.1"/>
    <property type="molecule type" value="Genomic_DNA"/>
</dbReference>
<sequence>MKRRTLLTSSAMALGLAATMGTAALAQDEPLKVGFIYVGPVGDFGWTTAHDVGRLAAVEHFGDSLETVFVESVPEGADSGRVMTQMALSGADMIFATSFGYGPEINAVAQRFPDIAFEHATGYLQEAPNVSLYNARFYEGRAVIGHIAARMTESNVVGYIASFPIPEVIMGINAAYLAAKAANPDIEFRVVWAYTWFDPAQEAAAAEALIEQGADIIMQHTDSTAPLTVAQEHGALAFGQASDMSSFAPDVHLTAIEDNWAPYYIRRIQERMDGTWEADNVWLGIPDGEVVLSPFNDRIPADVQEEANAMIAAITDGSFHPFTGPINRQDGSTWLAEGETAPDGDLLGMDFYVEGMTGEIPN</sequence>
<feature type="chain" id="PRO_5015482541" evidence="2">
    <location>
        <begin position="27"/>
        <end position="362"/>
    </location>
</feature>
<dbReference type="OrthoDB" id="9781639at2"/>
<dbReference type="CDD" id="cd19963">
    <property type="entry name" value="PBP1_BMP-like"/>
    <property type="match status" value="1"/>
</dbReference>
<dbReference type="GO" id="GO:0005886">
    <property type="term" value="C:plasma membrane"/>
    <property type="evidence" value="ECO:0007669"/>
    <property type="project" value="InterPro"/>
</dbReference>
<feature type="signal peptide" evidence="2">
    <location>
        <begin position="1"/>
        <end position="26"/>
    </location>
</feature>
<protein>
    <submittedName>
        <fullName evidence="4">BMP family ABC transporter substrate-binding protein</fullName>
    </submittedName>
</protein>
<comment type="caution">
    <text evidence="4">The sequence shown here is derived from an EMBL/GenBank/DDBJ whole genome shotgun (WGS) entry which is preliminary data.</text>
</comment>
<proteinExistence type="predicted"/>
<dbReference type="AlphaFoldDB" id="A0A2T8HX88"/>
<evidence type="ECO:0000256" key="1">
    <source>
        <dbReference type="ARBA" id="ARBA00022729"/>
    </source>
</evidence>
<keyword evidence="5" id="KW-1185">Reference proteome</keyword>
<dbReference type="PANTHER" id="PTHR43208:SF1">
    <property type="entry name" value="ABC TRANSPORTER SUBSTRATE-BINDING PROTEIN"/>
    <property type="match status" value="1"/>
</dbReference>
<dbReference type="InterPro" id="IPR052910">
    <property type="entry name" value="ABC-Purine-Binding"/>
</dbReference>
<dbReference type="InterPro" id="IPR003760">
    <property type="entry name" value="PnrA-like"/>
</dbReference>
<keyword evidence="1 2" id="KW-0732">Signal</keyword>
<evidence type="ECO:0000259" key="3">
    <source>
        <dbReference type="Pfam" id="PF02608"/>
    </source>
</evidence>
<dbReference type="Proteomes" id="UP000245911">
    <property type="component" value="Unassembled WGS sequence"/>
</dbReference>
<dbReference type="Gene3D" id="3.40.50.2300">
    <property type="match status" value="2"/>
</dbReference>
<dbReference type="Pfam" id="PF02608">
    <property type="entry name" value="Bmp"/>
    <property type="match status" value="1"/>
</dbReference>
<evidence type="ECO:0000313" key="5">
    <source>
        <dbReference type="Proteomes" id="UP000245911"/>
    </source>
</evidence>
<dbReference type="PANTHER" id="PTHR43208">
    <property type="entry name" value="ABC TRANSPORTER SUBSTRATE-BINDING PROTEIN"/>
    <property type="match status" value="1"/>
</dbReference>
<organism evidence="4 5">
    <name type="scientific">Pararhodobacter oceanensis</name>
    <dbReference type="NCBI Taxonomy" id="2172121"/>
    <lineage>
        <taxon>Bacteria</taxon>
        <taxon>Pseudomonadati</taxon>
        <taxon>Pseudomonadota</taxon>
        <taxon>Alphaproteobacteria</taxon>
        <taxon>Rhodobacterales</taxon>
        <taxon>Paracoccaceae</taxon>
        <taxon>Pararhodobacter</taxon>
    </lineage>
</organism>
<evidence type="ECO:0000256" key="2">
    <source>
        <dbReference type="SAM" id="SignalP"/>
    </source>
</evidence>
<reference evidence="4 5" key="1">
    <citation type="submission" date="2018-04" db="EMBL/GenBank/DDBJ databases">
        <title>Pararhodobacter oceanense sp. nov., isolated from marine intertidal sediment.</title>
        <authorList>
            <person name="Wang X.-L."/>
            <person name="Du Z.-J."/>
        </authorList>
    </citation>
    <scope>NUCLEOTIDE SEQUENCE [LARGE SCALE GENOMIC DNA]</scope>
    <source>
        <strain evidence="4 5">AM505</strain>
    </source>
</reference>
<feature type="domain" description="ABC transporter substrate-binding protein PnrA-like" evidence="3">
    <location>
        <begin position="32"/>
        <end position="297"/>
    </location>
</feature>
<accession>A0A2T8HX88</accession>
<gene>
    <name evidence="4" type="ORF">DDE20_00210</name>
</gene>
<name>A0A2T8HX88_9RHOB</name>
<dbReference type="RefSeq" id="WP_116556449.1">
    <property type="nucleotide sequence ID" value="NZ_QDKM01000001.1"/>
</dbReference>